<evidence type="ECO:0000313" key="2">
    <source>
        <dbReference type="EMBL" id="KNC76038.1"/>
    </source>
</evidence>
<feature type="region of interest" description="Disordered" evidence="1">
    <location>
        <begin position="1"/>
        <end position="106"/>
    </location>
</feature>
<dbReference type="Proteomes" id="UP000054560">
    <property type="component" value="Unassembled WGS sequence"/>
</dbReference>
<evidence type="ECO:0000313" key="3">
    <source>
        <dbReference type="Proteomes" id="UP000054560"/>
    </source>
</evidence>
<reference evidence="2 3" key="1">
    <citation type="submission" date="2011-02" db="EMBL/GenBank/DDBJ databases">
        <title>The Genome Sequence of Sphaeroforma arctica JP610.</title>
        <authorList>
            <consortium name="The Broad Institute Genome Sequencing Platform"/>
            <person name="Russ C."/>
            <person name="Cuomo C."/>
            <person name="Young S.K."/>
            <person name="Zeng Q."/>
            <person name="Gargeya S."/>
            <person name="Alvarado L."/>
            <person name="Berlin A."/>
            <person name="Chapman S.B."/>
            <person name="Chen Z."/>
            <person name="Freedman E."/>
            <person name="Gellesch M."/>
            <person name="Goldberg J."/>
            <person name="Griggs A."/>
            <person name="Gujja S."/>
            <person name="Heilman E."/>
            <person name="Heiman D."/>
            <person name="Howarth C."/>
            <person name="Mehta T."/>
            <person name="Neiman D."/>
            <person name="Pearson M."/>
            <person name="Roberts A."/>
            <person name="Saif S."/>
            <person name="Shea T."/>
            <person name="Shenoy N."/>
            <person name="Sisk P."/>
            <person name="Stolte C."/>
            <person name="Sykes S."/>
            <person name="White J."/>
            <person name="Yandava C."/>
            <person name="Burger G."/>
            <person name="Gray M.W."/>
            <person name="Holland P.W.H."/>
            <person name="King N."/>
            <person name="Lang F.B.F."/>
            <person name="Roger A.J."/>
            <person name="Ruiz-Trillo I."/>
            <person name="Haas B."/>
            <person name="Nusbaum C."/>
            <person name="Birren B."/>
        </authorList>
    </citation>
    <scope>NUCLEOTIDE SEQUENCE [LARGE SCALE GENOMIC DNA]</scope>
    <source>
        <strain evidence="2 3">JP610</strain>
    </source>
</reference>
<feature type="non-terminal residue" evidence="2">
    <location>
        <position position="1"/>
    </location>
</feature>
<feature type="compositionally biased region" description="Polar residues" evidence="1">
    <location>
        <begin position="84"/>
        <end position="102"/>
    </location>
</feature>
<dbReference type="GeneID" id="25911954"/>
<name>A0A0L0FJ37_9EUKA</name>
<evidence type="ECO:0000256" key="1">
    <source>
        <dbReference type="SAM" id="MobiDB-lite"/>
    </source>
</evidence>
<proteinExistence type="predicted"/>
<feature type="region of interest" description="Disordered" evidence="1">
    <location>
        <begin position="237"/>
        <end position="320"/>
    </location>
</feature>
<organism evidence="2 3">
    <name type="scientific">Sphaeroforma arctica JP610</name>
    <dbReference type="NCBI Taxonomy" id="667725"/>
    <lineage>
        <taxon>Eukaryota</taxon>
        <taxon>Ichthyosporea</taxon>
        <taxon>Ichthyophonida</taxon>
        <taxon>Sphaeroforma</taxon>
    </lineage>
</organism>
<accession>A0A0L0FJ37</accession>
<feature type="region of interest" description="Disordered" evidence="1">
    <location>
        <begin position="193"/>
        <end position="223"/>
    </location>
</feature>
<dbReference type="RefSeq" id="XP_014149940.1">
    <property type="nucleotide sequence ID" value="XM_014294465.1"/>
</dbReference>
<gene>
    <name evidence="2" type="ORF">SARC_11450</name>
</gene>
<feature type="compositionally biased region" description="Low complexity" evidence="1">
    <location>
        <begin position="256"/>
        <end position="267"/>
    </location>
</feature>
<sequence>TADNIVPTGIVSSPARSRQSSPRKVHGPNTTQILREESPILTHNSAHWHTPNESRAHTRTPDKNEKHPHTEGEPRGRIQDKAQKYTQSQRRLQTSTPDNTQTRTRHDVIASDNAGIGVPLTEVVRTSVIAPTNVRRAGDGLQDKVGSGSRSSHTKDHMRILERNSDQLRNLLRGNAPLLKTLVDGKREQQAEILTSEGKRRRVVADTEGMDSASDEETEQQEKRIQEVTRIYYSEHTQTRIHIDAPAHNRRDGINSTTTPTSTSSPTAKTLDKSPRPSHGGSSEVPNSVSSESDSELVINPKKDVHNTAKNPRTQSERALLSMKYETDEELETLGRYLASLRPIELRVPVGGFVSDESWD</sequence>
<feature type="compositionally biased region" description="Basic and acidic residues" evidence="1">
    <location>
        <begin position="50"/>
        <end position="83"/>
    </location>
</feature>
<feature type="compositionally biased region" description="Low complexity" evidence="1">
    <location>
        <begin position="282"/>
        <end position="298"/>
    </location>
</feature>
<protein>
    <submittedName>
        <fullName evidence="2">Uncharacterized protein</fullName>
    </submittedName>
</protein>
<dbReference type="AlphaFoldDB" id="A0A0L0FJ37"/>
<keyword evidence="3" id="KW-1185">Reference proteome</keyword>
<feature type="compositionally biased region" description="Basic and acidic residues" evidence="1">
    <location>
        <begin position="237"/>
        <end position="253"/>
    </location>
</feature>
<dbReference type="EMBL" id="KQ243290">
    <property type="protein sequence ID" value="KNC76038.1"/>
    <property type="molecule type" value="Genomic_DNA"/>
</dbReference>